<accession>A0ABV9A1Z9</accession>
<dbReference type="CDD" id="cd00093">
    <property type="entry name" value="HTH_XRE"/>
    <property type="match status" value="1"/>
</dbReference>
<keyword evidence="3" id="KW-1185">Reference proteome</keyword>
<dbReference type="EMBL" id="JBHSFH010000003">
    <property type="protein sequence ID" value="MFC4493026.1"/>
    <property type="molecule type" value="Genomic_DNA"/>
</dbReference>
<dbReference type="SMART" id="SM00530">
    <property type="entry name" value="HTH_XRE"/>
    <property type="match status" value="1"/>
</dbReference>
<evidence type="ECO:0000259" key="1">
    <source>
        <dbReference type="PROSITE" id="PS50943"/>
    </source>
</evidence>
<dbReference type="Pfam" id="PF19054">
    <property type="entry name" value="DUF5753"/>
    <property type="match status" value="1"/>
</dbReference>
<dbReference type="SUPFAM" id="SSF47413">
    <property type="entry name" value="lambda repressor-like DNA-binding domains"/>
    <property type="match status" value="1"/>
</dbReference>
<dbReference type="InterPro" id="IPR001387">
    <property type="entry name" value="Cro/C1-type_HTH"/>
</dbReference>
<dbReference type="Pfam" id="PF13560">
    <property type="entry name" value="HTH_31"/>
    <property type="match status" value="1"/>
</dbReference>
<evidence type="ECO:0000313" key="2">
    <source>
        <dbReference type="EMBL" id="MFC4493026.1"/>
    </source>
</evidence>
<evidence type="ECO:0000313" key="3">
    <source>
        <dbReference type="Proteomes" id="UP001595997"/>
    </source>
</evidence>
<sequence length="284" mass="31285">MPAPKELDPSASLAALYGAKLRKLRTRAGWTQRELGDRVPVAHSRIAQFELGNETPPEDVAGKLDELLRADGDLTDLWRHVRRTPIPDWARMFVTYEARATAMHKYMAHSLPGLLQTESYARAVLSVGQVYGTGTAVELEEKLAARMARRTVLDNSTPPWLWVVLDEAVLHRVVGGRPVMREQLVHLLDMAALPRLTLQVLPYERGAHPGMGGSVTLLTLPGSGQVVYLEGINSGTLVEAPGDVEQYAIAYDLLQANALPPDESAHFIREVMEDRYPCPPGTPT</sequence>
<dbReference type="InterPro" id="IPR010982">
    <property type="entry name" value="Lambda_DNA-bd_dom_sf"/>
</dbReference>
<comment type="caution">
    <text evidence="2">The sequence shown here is derived from an EMBL/GenBank/DDBJ whole genome shotgun (WGS) entry which is preliminary data.</text>
</comment>
<dbReference type="Proteomes" id="UP001595997">
    <property type="component" value="Unassembled WGS sequence"/>
</dbReference>
<dbReference type="PROSITE" id="PS50943">
    <property type="entry name" value="HTH_CROC1"/>
    <property type="match status" value="1"/>
</dbReference>
<reference evidence="3" key="1">
    <citation type="journal article" date="2019" name="Int. J. Syst. Evol. Microbiol.">
        <title>The Global Catalogue of Microorganisms (GCM) 10K type strain sequencing project: providing services to taxonomists for standard genome sequencing and annotation.</title>
        <authorList>
            <consortium name="The Broad Institute Genomics Platform"/>
            <consortium name="The Broad Institute Genome Sequencing Center for Infectious Disease"/>
            <person name="Wu L."/>
            <person name="Ma J."/>
        </authorList>
    </citation>
    <scope>NUCLEOTIDE SEQUENCE [LARGE SCALE GENOMIC DNA]</scope>
    <source>
        <strain evidence="3">CGMCC 4.7357</strain>
    </source>
</reference>
<dbReference type="Gene3D" id="1.10.260.40">
    <property type="entry name" value="lambda repressor-like DNA-binding domains"/>
    <property type="match status" value="1"/>
</dbReference>
<protein>
    <submittedName>
        <fullName evidence="2">Scr1 family TA system antitoxin-like transcriptional regulator</fullName>
    </submittedName>
</protein>
<dbReference type="InterPro" id="IPR043917">
    <property type="entry name" value="DUF5753"/>
</dbReference>
<name>A0ABV9A1Z9_9ACTN</name>
<gene>
    <name evidence="2" type="ORF">ACFPA8_02610</name>
</gene>
<organism evidence="2 3">
    <name type="scientific">Streptomyces ovatisporus</name>
    <dbReference type="NCBI Taxonomy" id="1128682"/>
    <lineage>
        <taxon>Bacteria</taxon>
        <taxon>Bacillati</taxon>
        <taxon>Actinomycetota</taxon>
        <taxon>Actinomycetes</taxon>
        <taxon>Kitasatosporales</taxon>
        <taxon>Streptomycetaceae</taxon>
        <taxon>Streptomyces</taxon>
    </lineage>
</organism>
<feature type="domain" description="HTH cro/C1-type" evidence="1">
    <location>
        <begin position="21"/>
        <end position="77"/>
    </location>
</feature>
<dbReference type="RefSeq" id="WP_386441596.1">
    <property type="nucleotide sequence ID" value="NZ_JBHSFH010000003.1"/>
</dbReference>
<proteinExistence type="predicted"/>